<feature type="region of interest" description="Disordered" evidence="1">
    <location>
        <begin position="49"/>
        <end position="75"/>
    </location>
</feature>
<dbReference type="EMBL" id="CAFBLP010000085">
    <property type="protein sequence ID" value="CAB4887861.1"/>
    <property type="molecule type" value="Genomic_DNA"/>
</dbReference>
<sequence>MGRLRHRPDAPDDDPTGLAGWLYTDLMLGLVVVFLGSVTFMTARAPDPPAIAEPAATTTTTTTTTTTVAGPPPDPCSLQTDKHRIRLSINASDPAVVDSFNSQLNEIILASGLPADTRVGFSVVFGGGNDETAATALANRFFQRLLMIAPDRFGAQLSLAFFNTGLSTDRADIDVFLLKGTCP</sequence>
<evidence type="ECO:0000313" key="3">
    <source>
        <dbReference type="EMBL" id="CAB4887861.1"/>
    </source>
</evidence>
<reference evidence="3" key="1">
    <citation type="submission" date="2020-05" db="EMBL/GenBank/DDBJ databases">
        <authorList>
            <person name="Chiriac C."/>
            <person name="Salcher M."/>
            <person name="Ghai R."/>
            <person name="Kavagutti S V."/>
        </authorList>
    </citation>
    <scope>NUCLEOTIDE SEQUENCE</scope>
</reference>
<evidence type="ECO:0000256" key="2">
    <source>
        <dbReference type="SAM" id="Phobius"/>
    </source>
</evidence>
<name>A0A6J7EZJ6_9ZZZZ</name>
<keyword evidence="2" id="KW-1133">Transmembrane helix</keyword>
<proteinExistence type="predicted"/>
<keyword evidence="2" id="KW-0812">Transmembrane</keyword>
<accession>A0A6J7EZJ6</accession>
<feature type="transmembrane region" description="Helical" evidence="2">
    <location>
        <begin position="20"/>
        <end position="41"/>
    </location>
</feature>
<protein>
    <submittedName>
        <fullName evidence="3">Unannotated protein</fullName>
    </submittedName>
</protein>
<dbReference type="AlphaFoldDB" id="A0A6J7EZJ6"/>
<evidence type="ECO:0000256" key="1">
    <source>
        <dbReference type="SAM" id="MobiDB-lite"/>
    </source>
</evidence>
<gene>
    <name evidence="3" type="ORF">UFOPK3376_02536</name>
</gene>
<keyword evidence="2" id="KW-0472">Membrane</keyword>
<organism evidence="3">
    <name type="scientific">freshwater metagenome</name>
    <dbReference type="NCBI Taxonomy" id="449393"/>
    <lineage>
        <taxon>unclassified sequences</taxon>
        <taxon>metagenomes</taxon>
        <taxon>ecological metagenomes</taxon>
    </lineage>
</organism>
<feature type="compositionally biased region" description="Low complexity" evidence="1">
    <location>
        <begin position="52"/>
        <end position="69"/>
    </location>
</feature>